<feature type="compositionally biased region" description="Polar residues" evidence="1">
    <location>
        <begin position="1"/>
        <end position="14"/>
    </location>
</feature>
<feature type="compositionally biased region" description="Low complexity" evidence="1">
    <location>
        <begin position="15"/>
        <end position="66"/>
    </location>
</feature>
<name>A0AAV2FBZ6_9ROSI</name>
<organism evidence="2 3">
    <name type="scientific">Linum trigynum</name>
    <dbReference type="NCBI Taxonomy" id="586398"/>
    <lineage>
        <taxon>Eukaryota</taxon>
        <taxon>Viridiplantae</taxon>
        <taxon>Streptophyta</taxon>
        <taxon>Embryophyta</taxon>
        <taxon>Tracheophyta</taxon>
        <taxon>Spermatophyta</taxon>
        <taxon>Magnoliopsida</taxon>
        <taxon>eudicotyledons</taxon>
        <taxon>Gunneridae</taxon>
        <taxon>Pentapetalae</taxon>
        <taxon>rosids</taxon>
        <taxon>fabids</taxon>
        <taxon>Malpighiales</taxon>
        <taxon>Linaceae</taxon>
        <taxon>Linum</taxon>
    </lineage>
</organism>
<dbReference type="Proteomes" id="UP001497516">
    <property type="component" value="Chromosome 6"/>
</dbReference>
<evidence type="ECO:0000313" key="2">
    <source>
        <dbReference type="EMBL" id="CAL1395243.1"/>
    </source>
</evidence>
<evidence type="ECO:0000256" key="1">
    <source>
        <dbReference type="SAM" id="MobiDB-lite"/>
    </source>
</evidence>
<evidence type="ECO:0008006" key="4">
    <source>
        <dbReference type="Google" id="ProtNLM"/>
    </source>
</evidence>
<reference evidence="2 3" key="1">
    <citation type="submission" date="2024-04" db="EMBL/GenBank/DDBJ databases">
        <authorList>
            <person name="Fracassetti M."/>
        </authorList>
    </citation>
    <scope>NUCLEOTIDE SEQUENCE [LARGE SCALE GENOMIC DNA]</scope>
</reference>
<dbReference type="EMBL" id="OZ034819">
    <property type="protein sequence ID" value="CAL1395243.1"/>
    <property type="molecule type" value="Genomic_DNA"/>
</dbReference>
<accession>A0AAV2FBZ6</accession>
<protein>
    <recommendedName>
        <fullName evidence="4">Reverse transcriptase Ty1/copia-type domain-containing protein</fullName>
    </recommendedName>
</protein>
<evidence type="ECO:0000313" key="3">
    <source>
        <dbReference type="Proteomes" id="UP001497516"/>
    </source>
</evidence>
<sequence>MGETSFMSPLINHQSSSSSAGSSSTSNNSSSVVSFSDSNSSSSSIVGSYYASYNSHTNTSSDDSSPTPSPLQAMVPLRRSARANLGQPPPRMLDYVGYSAEPIVIPRIYAEAKGDPRWEGAMTEETNVLDANHTWDLVPRTLDMQVIDSRWVYTVKMHSDGTLERFKALVVAPRFKQ</sequence>
<proteinExistence type="predicted"/>
<dbReference type="AlphaFoldDB" id="A0AAV2FBZ6"/>
<gene>
    <name evidence="2" type="ORF">LTRI10_LOCUS35688</name>
</gene>
<feature type="region of interest" description="Disordered" evidence="1">
    <location>
        <begin position="1"/>
        <end position="86"/>
    </location>
</feature>
<keyword evidence="3" id="KW-1185">Reference proteome</keyword>